<dbReference type="InterPro" id="IPR042128">
    <property type="entry name" value="NuoE_dom"/>
</dbReference>
<dbReference type="SUPFAM" id="SSF52833">
    <property type="entry name" value="Thioredoxin-like"/>
    <property type="match status" value="1"/>
</dbReference>
<dbReference type="FunFam" id="3.40.30.10:FF:000015">
    <property type="entry name" value="NADH-quinone oxidoreductase subunit E"/>
    <property type="match status" value="1"/>
</dbReference>
<dbReference type="Gene3D" id="3.40.30.10">
    <property type="entry name" value="Glutaredoxin"/>
    <property type="match status" value="1"/>
</dbReference>
<evidence type="ECO:0000256" key="1">
    <source>
        <dbReference type="ARBA" id="ARBA00010643"/>
    </source>
</evidence>
<proteinExistence type="inferred from homology"/>
<dbReference type="PIRSF" id="PIRSF000216">
    <property type="entry name" value="NADH_DH_24kDa"/>
    <property type="match status" value="1"/>
</dbReference>
<dbReference type="NCBIfam" id="NF005722">
    <property type="entry name" value="PRK07539.1-2"/>
    <property type="match status" value="1"/>
</dbReference>
<dbReference type="Pfam" id="PF01257">
    <property type="entry name" value="2Fe-2S_thioredx"/>
    <property type="match status" value="1"/>
</dbReference>
<dbReference type="Gene3D" id="1.10.10.1590">
    <property type="entry name" value="NADH-quinone oxidoreductase subunit E"/>
    <property type="match status" value="1"/>
</dbReference>
<evidence type="ECO:0000256" key="7">
    <source>
        <dbReference type="PIRSR" id="PIRSR000216-1"/>
    </source>
</evidence>
<evidence type="ECO:0000256" key="3">
    <source>
        <dbReference type="ARBA" id="ARBA00022723"/>
    </source>
</evidence>
<protein>
    <submittedName>
        <fullName evidence="8">NADH-quinone oxidoreductase subunit NuoE</fullName>
        <ecNumber evidence="8">1.6.5.11</ecNumber>
    </submittedName>
</protein>
<dbReference type="InterPro" id="IPR041921">
    <property type="entry name" value="NuoE_N"/>
</dbReference>
<keyword evidence="3 7" id="KW-0479">Metal-binding</keyword>
<evidence type="ECO:0000256" key="2">
    <source>
        <dbReference type="ARBA" id="ARBA00022714"/>
    </source>
</evidence>
<keyword evidence="8" id="KW-0560">Oxidoreductase</keyword>
<dbReference type="GO" id="GO:0016491">
    <property type="term" value="F:oxidoreductase activity"/>
    <property type="evidence" value="ECO:0007669"/>
    <property type="project" value="UniProtKB-KW"/>
</dbReference>
<reference evidence="8" key="1">
    <citation type="submission" date="2020-10" db="EMBL/GenBank/DDBJ databases">
        <authorList>
            <person name="Gilroy R."/>
        </authorList>
    </citation>
    <scope>NUCLEOTIDE SEQUENCE</scope>
    <source>
        <strain evidence="8">CHK195-15760</strain>
    </source>
</reference>
<comment type="caution">
    <text evidence="8">The sequence shown here is derived from an EMBL/GenBank/DDBJ whole genome shotgun (WGS) entry which is preliminary data.</text>
</comment>
<dbReference type="PANTHER" id="PTHR43342:SF2">
    <property type="entry name" value="POTENTIAL NAD-REDUCING HYDROGENASE SUBUNIT"/>
    <property type="match status" value="1"/>
</dbReference>
<evidence type="ECO:0000256" key="4">
    <source>
        <dbReference type="ARBA" id="ARBA00023004"/>
    </source>
</evidence>
<evidence type="ECO:0000256" key="6">
    <source>
        <dbReference type="ARBA" id="ARBA00034078"/>
    </source>
</evidence>
<dbReference type="GO" id="GO:0051537">
    <property type="term" value="F:2 iron, 2 sulfur cluster binding"/>
    <property type="evidence" value="ECO:0007669"/>
    <property type="project" value="UniProtKB-KW"/>
</dbReference>
<dbReference type="PANTHER" id="PTHR43342">
    <property type="entry name" value="NADH-QUINONE OXIDOREDUCTASE, E SUBUNIT"/>
    <property type="match status" value="1"/>
</dbReference>
<comment type="similarity">
    <text evidence="1">Belongs to the complex I 24 kDa subunit family.</text>
</comment>
<feature type="binding site" evidence="7">
    <location>
        <position position="86"/>
    </location>
    <ligand>
        <name>[2Fe-2S] cluster</name>
        <dbReference type="ChEBI" id="CHEBI:190135"/>
    </ligand>
</feature>
<evidence type="ECO:0000313" key="9">
    <source>
        <dbReference type="Proteomes" id="UP000824093"/>
    </source>
</evidence>
<organism evidence="8 9">
    <name type="scientific">Candidatus Merdicola faecigallinarum</name>
    <dbReference type="NCBI Taxonomy" id="2840862"/>
    <lineage>
        <taxon>Bacteria</taxon>
        <taxon>Bacillati</taxon>
        <taxon>Bacillota</taxon>
        <taxon>Clostridia</taxon>
        <taxon>Candidatus Merdicola</taxon>
    </lineage>
</organism>
<reference evidence="8" key="2">
    <citation type="journal article" date="2021" name="PeerJ">
        <title>Extensive microbial diversity within the chicken gut microbiome revealed by metagenomics and culture.</title>
        <authorList>
            <person name="Gilroy R."/>
            <person name="Ravi A."/>
            <person name="Getino M."/>
            <person name="Pursley I."/>
            <person name="Horton D.L."/>
            <person name="Alikhan N.F."/>
            <person name="Baker D."/>
            <person name="Gharbi K."/>
            <person name="Hall N."/>
            <person name="Watson M."/>
            <person name="Adriaenssens E.M."/>
            <person name="Foster-Nyarko E."/>
            <person name="Jarju S."/>
            <person name="Secka A."/>
            <person name="Antonio M."/>
            <person name="Oren A."/>
            <person name="Chaudhuri R.R."/>
            <person name="La Ragione R."/>
            <person name="Hildebrand F."/>
            <person name="Pallen M.J."/>
        </authorList>
    </citation>
    <scope>NUCLEOTIDE SEQUENCE</scope>
    <source>
        <strain evidence="8">CHK195-15760</strain>
    </source>
</reference>
<comment type="cofactor">
    <cofactor evidence="6">
        <name>[2Fe-2S] cluster</name>
        <dbReference type="ChEBI" id="CHEBI:190135"/>
    </cofactor>
</comment>
<name>A0A9D1LZW3_9FIRM</name>
<keyword evidence="2 7" id="KW-0001">2Fe-2S</keyword>
<keyword evidence="5 7" id="KW-0411">Iron-sulfur</keyword>
<dbReference type="InterPro" id="IPR028431">
    <property type="entry name" value="NADP_DH_HndA-like"/>
</dbReference>
<dbReference type="AlphaFoldDB" id="A0A9D1LZW3"/>
<dbReference type="CDD" id="cd03064">
    <property type="entry name" value="TRX_Fd_NuoE"/>
    <property type="match status" value="1"/>
</dbReference>
<gene>
    <name evidence="8" type="primary">nuoE</name>
    <name evidence="8" type="ORF">IAB70_00760</name>
</gene>
<feature type="binding site" evidence="7">
    <location>
        <position position="131"/>
    </location>
    <ligand>
        <name>[2Fe-2S] cluster</name>
        <dbReference type="ChEBI" id="CHEBI:190135"/>
    </ligand>
</feature>
<dbReference type="EMBL" id="DVNH01000006">
    <property type="protein sequence ID" value="HIU51149.1"/>
    <property type="molecule type" value="Genomic_DNA"/>
</dbReference>
<dbReference type="GO" id="GO:0046872">
    <property type="term" value="F:metal ion binding"/>
    <property type="evidence" value="ECO:0007669"/>
    <property type="project" value="UniProtKB-KW"/>
</dbReference>
<feature type="binding site" evidence="7">
    <location>
        <position position="127"/>
    </location>
    <ligand>
        <name>[2Fe-2S] cluster</name>
        <dbReference type="ChEBI" id="CHEBI:190135"/>
    </ligand>
</feature>
<sequence length="161" mass="18316">MEEKKTCADLKVTEEMKELLEKYHHNKDELIQILNEVQEKYGYIPKQAQLEISENLKIPMAEIYGVITFYSRFTLKPKGKYAISVCLGTACFVKGSQKIMDRLKERLGIEPGQTTEDGKFSLDETRCVGACGLAPVFTINNEVYGKATIKQLDQVLDELMK</sequence>
<comment type="cofactor">
    <cofactor evidence="7">
        <name>[2Fe-2S] cluster</name>
        <dbReference type="ChEBI" id="CHEBI:190135"/>
    </cofactor>
    <text evidence="7">Binds 1 [2Fe-2S] cluster.</text>
</comment>
<dbReference type="InterPro" id="IPR002023">
    <property type="entry name" value="NuoE-like"/>
</dbReference>
<evidence type="ECO:0000313" key="8">
    <source>
        <dbReference type="EMBL" id="HIU51149.1"/>
    </source>
</evidence>
<dbReference type="NCBIfam" id="TIGR01958">
    <property type="entry name" value="nuoE_fam"/>
    <property type="match status" value="1"/>
</dbReference>
<dbReference type="EC" id="1.6.5.11" evidence="8"/>
<dbReference type="Proteomes" id="UP000824093">
    <property type="component" value="Unassembled WGS sequence"/>
</dbReference>
<accession>A0A9D1LZW3</accession>
<dbReference type="InterPro" id="IPR036249">
    <property type="entry name" value="Thioredoxin-like_sf"/>
</dbReference>
<evidence type="ECO:0000256" key="5">
    <source>
        <dbReference type="ARBA" id="ARBA00023014"/>
    </source>
</evidence>
<feature type="binding site" evidence="7">
    <location>
        <position position="91"/>
    </location>
    <ligand>
        <name>[2Fe-2S] cluster</name>
        <dbReference type="ChEBI" id="CHEBI:190135"/>
    </ligand>
</feature>
<keyword evidence="4 7" id="KW-0408">Iron</keyword>